<gene>
    <name evidence="1" type="ORF">REG_1415</name>
</gene>
<keyword evidence="2" id="KW-1185">Reference proteome</keyword>
<dbReference type="AlphaFoldDB" id="E0WTP5"/>
<dbReference type="EMBL" id="GL379593">
    <property type="protein sequence ID" value="EFL91625.1"/>
    <property type="molecule type" value="Genomic_DNA"/>
</dbReference>
<dbReference type="RefSeq" id="WP_006705080.1">
    <property type="nucleotide sequence ID" value="NZ_CAWLGB010000005.1"/>
</dbReference>
<organism evidence="1 2">
    <name type="scientific">Candidatus Regiella insecticola LSR1</name>
    <dbReference type="NCBI Taxonomy" id="663321"/>
    <lineage>
        <taxon>Bacteria</taxon>
        <taxon>Pseudomonadati</taxon>
        <taxon>Pseudomonadota</taxon>
        <taxon>Gammaproteobacteria</taxon>
        <taxon>Enterobacterales</taxon>
        <taxon>Enterobacteriaceae</taxon>
        <taxon>aphid secondary symbionts</taxon>
        <taxon>Candidatus Regiella</taxon>
    </lineage>
</organism>
<proteinExistence type="predicted"/>
<dbReference type="eggNOG" id="ENOG5032UYK">
    <property type="taxonomic scope" value="Bacteria"/>
</dbReference>
<name>E0WTP5_9ENTR</name>
<evidence type="ECO:0000313" key="2">
    <source>
        <dbReference type="Proteomes" id="UP000005726"/>
    </source>
</evidence>
<dbReference type="STRING" id="663321.REG_1415"/>
<dbReference type="Proteomes" id="UP000005726">
    <property type="component" value="Unassembled WGS sequence"/>
</dbReference>
<reference evidence="1" key="1">
    <citation type="journal article" date="2009" name="Environ. Microbiol.">
        <title>Dynamics of genome evolution in facultative symbionts of aphids.</title>
        <authorList>
            <person name="Degnan P.H."/>
            <person name="Leonardo T.E."/>
            <person name="Cass B.N."/>
            <person name="Hurwitz B."/>
            <person name="Stern D."/>
            <person name="Gibbs R.A."/>
            <person name="Richards S."/>
            <person name="Moran N.A."/>
        </authorList>
    </citation>
    <scope>NUCLEOTIDE SEQUENCE [LARGE SCALE GENOMIC DNA]</scope>
    <source>
        <strain evidence="1">LSR1</strain>
    </source>
</reference>
<accession>E0WTP5</accession>
<protein>
    <submittedName>
        <fullName evidence="1">Uncharacterized protein</fullName>
    </submittedName>
</protein>
<dbReference type="HOGENOM" id="CLU_188524_0_0_6"/>
<sequence>MSMIHLSSEQRHMIKLIDDHAAKFPLSDVGDEQLLSSGYDCMPAFKRIIESTSKLQMDYICQQYEGFYRFAKLMERVAQCLADGVIEVPKDPSNKNIPPSFNTGHSIFV</sequence>
<evidence type="ECO:0000313" key="1">
    <source>
        <dbReference type="EMBL" id="EFL91625.1"/>
    </source>
</evidence>